<evidence type="ECO:0000313" key="2">
    <source>
        <dbReference type="Proteomes" id="UP001066276"/>
    </source>
</evidence>
<sequence>MHCSQITQTGPKIGNAWITPFTPTRRLRFSNACLAVVPAIRRARRGGRSFQYNVSKLWDSMPTTLQTADWNRHYANSCSHSLVDLLALMADV</sequence>
<name>A0AAV7SUM2_PLEWA</name>
<proteinExistence type="predicted"/>
<accession>A0AAV7SUM2</accession>
<comment type="caution">
    <text evidence="1">The sequence shown here is derived from an EMBL/GenBank/DDBJ whole genome shotgun (WGS) entry which is preliminary data.</text>
</comment>
<reference evidence="1" key="1">
    <citation type="journal article" date="2022" name="bioRxiv">
        <title>Sequencing and chromosome-scale assembly of the giantPleurodeles waltlgenome.</title>
        <authorList>
            <person name="Brown T."/>
            <person name="Elewa A."/>
            <person name="Iarovenko S."/>
            <person name="Subramanian E."/>
            <person name="Araus A.J."/>
            <person name="Petzold A."/>
            <person name="Susuki M."/>
            <person name="Suzuki K.-i.T."/>
            <person name="Hayashi T."/>
            <person name="Toyoda A."/>
            <person name="Oliveira C."/>
            <person name="Osipova E."/>
            <person name="Leigh N.D."/>
            <person name="Simon A."/>
            <person name="Yun M.H."/>
        </authorList>
    </citation>
    <scope>NUCLEOTIDE SEQUENCE</scope>
    <source>
        <strain evidence="1">20211129_DDA</strain>
        <tissue evidence="1">Liver</tissue>
    </source>
</reference>
<organism evidence="1 2">
    <name type="scientific">Pleurodeles waltl</name>
    <name type="common">Iberian ribbed newt</name>
    <dbReference type="NCBI Taxonomy" id="8319"/>
    <lineage>
        <taxon>Eukaryota</taxon>
        <taxon>Metazoa</taxon>
        <taxon>Chordata</taxon>
        <taxon>Craniata</taxon>
        <taxon>Vertebrata</taxon>
        <taxon>Euteleostomi</taxon>
        <taxon>Amphibia</taxon>
        <taxon>Batrachia</taxon>
        <taxon>Caudata</taxon>
        <taxon>Salamandroidea</taxon>
        <taxon>Salamandridae</taxon>
        <taxon>Pleurodelinae</taxon>
        <taxon>Pleurodeles</taxon>
    </lineage>
</organism>
<keyword evidence="2" id="KW-1185">Reference proteome</keyword>
<dbReference type="EMBL" id="JANPWB010000008">
    <property type="protein sequence ID" value="KAJ1167810.1"/>
    <property type="molecule type" value="Genomic_DNA"/>
</dbReference>
<dbReference type="Proteomes" id="UP001066276">
    <property type="component" value="Chromosome 4_2"/>
</dbReference>
<evidence type="ECO:0000313" key="1">
    <source>
        <dbReference type="EMBL" id="KAJ1167810.1"/>
    </source>
</evidence>
<gene>
    <name evidence="1" type="ORF">NDU88_008198</name>
</gene>
<dbReference type="AlphaFoldDB" id="A0AAV7SUM2"/>
<protein>
    <submittedName>
        <fullName evidence="1">Uncharacterized protein</fullName>
    </submittedName>
</protein>